<dbReference type="PANTHER" id="PTHR13068:SF185">
    <property type="match status" value="1"/>
</dbReference>
<sequence length="83" mass="9284">MALSEKKVMGTMDFLVCKMGWQPAAVTRVPNILGHSLEKRIIPRCSVVRVLLLKGLIKGDVYLSSVLLPSEKLFLESFKLVKI</sequence>
<dbReference type="GO" id="GO:0003676">
    <property type="term" value="F:nucleic acid binding"/>
    <property type="evidence" value="ECO:0007669"/>
    <property type="project" value="InterPro"/>
</dbReference>
<evidence type="ECO:0000256" key="2">
    <source>
        <dbReference type="ARBA" id="ARBA00022472"/>
    </source>
</evidence>
<accession>A0A6A6N8Q8</accession>
<evidence type="ECO:0000256" key="3">
    <source>
        <dbReference type="ARBA" id="ARBA00022946"/>
    </source>
</evidence>
<dbReference type="EMBL" id="JAAGAX010000002">
    <property type="protein sequence ID" value="KAF2322040.1"/>
    <property type="molecule type" value="Genomic_DNA"/>
</dbReference>
<gene>
    <name evidence="4" type="ORF">GH714_005963</name>
</gene>
<protein>
    <submittedName>
        <fullName evidence="4">Uncharacterized protein</fullName>
    </submittedName>
</protein>
<keyword evidence="3" id="KW-0809">Transit peptide</keyword>
<comment type="similarity">
    <text evidence="1">Belongs to the mTERF family.</text>
</comment>
<dbReference type="Gene3D" id="1.25.70.10">
    <property type="entry name" value="Transcription termination factor 3, mitochondrial"/>
    <property type="match status" value="1"/>
</dbReference>
<dbReference type="GO" id="GO:0006353">
    <property type="term" value="P:DNA-templated transcription termination"/>
    <property type="evidence" value="ECO:0007669"/>
    <property type="project" value="UniProtKB-KW"/>
</dbReference>
<keyword evidence="5" id="KW-1185">Reference proteome</keyword>
<name>A0A6A6N8Q8_HEVBR</name>
<dbReference type="AlphaFoldDB" id="A0A6A6N8Q8"/>
<evidence type="ECO:0000313" key="5">
    <source>
        <dbReference type="Proteomes" id="UP000467840"/>
    </source>
</evidence>
<dbReference type="PANTHER" id="PTHR13068">
    <property type="entry name" value="CGI-12 PROTEIN-RELATED"/>
    <property type="match status" value="1"/>
</dbReference>
<dbReference type="Pfam" id="PF02536">
    <property type="entry name" value="mTERF"/>
    <property type="match status" value="1"/>
</dbReference>
<evidence type="ECO:0000256" key="1">
    <source>
        <dbReference type="ARBA" id="ARBA00007692"/>
    </source>
</evidence>
<proteinExistence type="inferred from homology"/>
<organism evidence="4 5">
    <name type="scientific">Hevea brasiliensis</name>
    <name type="common">Para rubber tree</name>
    <name type="synonym">Siphonia brasiliensis</name>
    <dbReference type="NCBI Taxonomy" id="3981"/>
    <lineage>
        <taxon>Eukaryota</taxon>
        <taxon>Viridiplantae</taxon>
        <taxon>Streptophyta</taxon>
        <taxon>Embryophyta</taxon>
        <taxon>Tracheophyta</taxon>
        <taxon>Spermatophyta</taxon>
        <taxon>Magnoliopsida</taxon>
        <taxon>eudicotyledons</taxon>
        <taxon>Gunneridae</taxon>
        <taxon>Pentapetalae</taxon>
        <taxon>rosids</taxon>
        <taxon>fabids</taxon>
        <taxon>Malpighiales</taxon>
        <taxon>Euphorbiaceae</taxon>
        <taxon>Crotonoideae</taxon>
        <taxon>Micrandreae</taxon>
        <taxon>Hevea</taxon>
    </lineage>
</organism>
<evidence type="ECO:0000313" key="4">
    <source>
        <dbReference type="EMBL" id="KAF2322040.1"/>
    </source>
</evidence>
<reference evidence="4 5" key="1">
    <citation type="journal article" date="2020" name="Mol. Plant">
        <title>The Chromosome-Based Rubber Tree Genome Provides New Insights into Spurge Genome Evolution and Rubber Biosynthesis.</title>
        <authorList>
            <person name="Liu J."/>
            <person name="Shi C."/>
            <person name="Shi C.C."/>
            <person name="Li W."/>
            <person name="Zhang Q.J."/>
            <person name="Zhang Y."/>
            <person name="Li K."/>
            <person name="Lu H.F."/>
            <person name="Shi C."/>
            <person name="Zhu S.T."/>
            <person name="Xiao Z.Y."/>
            <person name="Nan H."/>
            <person name="Yue Y."/>
            <person name="Zhu X.G."/>
            <person name="Wu Y."/>
            <person name="Hong X.N."/>
            <person name="Fan G.Y."/>
            <person name="Tong Y."/>
            <person name="Zhang D."/>
            <person name="Mao C.L."/>
            <person name="Liu Y.L."/>
            <person name="Hao S.J."/>
            <person name="Liu W.Q."/>
            <person name="Lv M.Q."/>
            <person name="Zhang H.B."/>
            <person name="Liu Y."/>
            <person name="Hu-Tang G.R."/>
            <person name="Wang J.P."/>
            <person name="Wang J.H."/>
            <person name="Sun Y.H."/>
            <person name="Ni S.B."/>
            <person name="Chen W.B."/>
            <person name="Zhang X.C."/>
            <person name="Jiao Y.N."/>
            <person name="Eichler E.E."/>
            <person name="Li G.H."/>
            <person name="Liu X."/>
            <person name="Gao L.Z."/>
        </authorList>
    </citation>
    <scope>NUCLEOTIDE SEQUENCE [LARGE SCALE GENOMIC DNA]</scope>
    <source>
        <strain evidence="5">cv. GT1</strain>
        <tissue evidence="4">Leaf</tissue>
    </source>
</reference>
<keyword evidence="2" id="KW-0804">Transcription</keyword>
<keyword evidence="2" id="KW-0805">Transcription regulation</keyword>
<dbReference type="InterPro" id="IPR038538">
    <property type="entry name" value="MTERF_sf"/>
</dbReference>
<keyword evidence="2" id="KW-0806">Transcription termination</keyword>
<comment type="caution">
    <text evidence="4">The sequence shown here is derived from an EMBL/GenBank/DDBJ whole genome shotgun (WGS) entry which is preliminary data.</text>
</comment>
<dbReference type="Proteomes" id="UP000467840">
    <property type="component" value="Chromosome 11"/>
</dbReference>
<dbReference type="InterPro" id="IPR003690">
    <property type="entry name" value="MTERF"/>
</dbReference>